<name>A0AAD5JL90_ACENE</name>
<evidence type="ECO:0000256" key="1">
    <source>
        <dbReference type="SAM" id="MobiDB-lite"/>
    </source>
</evidence>
<dbReference type="GO" id="GO:0071011">
    <property type="term" value="C:precatalytic spliceosome"/>
    <property type="evidence" value="ECO:0007669"/>
    <property type="project" value="TreeGrafter"/>
</dbReference>
<dbReference type="GO" id="GO:0046540">
    <property type="term" value="C:U4/U6 x U5 tri-snRNP complex"/>
    <property type="evidence" value="ECO:0007669"/>
    <property type="project" value="InterPro"/>
</dbReference>
<gene>
    <name evidence="3" type="ORF">LWI28_013423</name>
</gene>
<dbReference type="InterPro" id="IPR027105">
    <property type="entry name" value="Prp31"/>
</dbReference>
<evidence type="ECO:0000313" key="3">
    <source>
        <dbReference type="EMBL" id="KAI9195271.1"/>
    </source>
</evidence>
<dbReference type="PANTHER" id="PTHR13904:SF0">
    <property type="entry name" value="U4_U6 SMALL NUCLEAR RIBONUCLEOPROTEIN PRP31"/>
    <property type="match status" value="1"/>
</dbReference>
<accession>A0AAD5JL90</accession>
<reference evidence="3" key="1">
    <citation type="journal article" date="2022" name="Plant J.">
        <title>Strategies of tolerance reflected in two North American maple genomes.</title>
        <authorList>
            <person name="McEvoy S.L."/>
            <person name="Sezen U.U."/>
            <person name="Trouern-Trend A."/>
            <person name="McMahon S.M."/>
            <person name="Schaberg P.G."/>
            <person name="Yang J."/>
            <person name="Wegrzyn J.L."/>
            <person name="Swenson N.G."/>
        </authorList>
    </citation>
    <scope>NUCLEOTIDE SEQUENCE</scope>
    <source>
        <strain evidence="3">91603</strain>
    </source>
</reference>
<reference evidence="3" key="2">
    <citation type="submission" date="2023-02" db="EMBL/GenBank/DDBJ databases">
        <authorList>
            <person name="Swenson N.G."/>
            <person name="Wegrzyn J.L."/>
            <person name="Mcevoy S.L."/>
        </authorList>
    </citation>
    <scope>NUCLEOTIDE SEQUENCE</scope>
    <source>
        <strain evidence="3">91603</strain>
        <tissue evidence="3">Leaf</tissue>
    </source>
</reference>
<dbReference type="GO" id="GO:0005687">
    <property type="term" value="C:U4 snRNP"/>
    <property type="evidence" value="ECO:0007669"/>
    <property type="project" value="TreeGrafter"/>
</dbReference>
<comment type="caution">
    <text evidence="3">The sequence shown here is derived from an EMBL/GenBank/DDBJ whole genome shotgun (WGS) entry which is preliminary data.</text>
</comment>
<feature type="domain" description="NOSIC" evidence="2">
    <location>
        <begin position="53"/>
        <end position="105"/>
    </location>
</feature>
<organism evidence="3 4">
    <name type="scientific">Acer negundo</name>
    <name type="common">Box elder</name>
    <dbReference type="NCBI Taxonomy" id="4023"/>
    <lineage>
        <taxon>Eukaryota</taxon>
        <taxon>Viridiplantae</taxon>
        <taxon>Streptophyta</taxon>
        <taxon>Embryophyta</taxon>
        <taxon>Tracheophyta</taxon>
        <taxon>Spermatophyta</taxon>
        <taxon>Magnoliopsida</taxon>
        <taxon>eudicotyledons</taxon>
        <taxon>Gunneridae</taxon>
        <taxon>Pentapetalae</taxon>
        <taxon>rosids</taxon>
        <taxon>malvids</taxon>
        <taxon>Sapindales</taxon>
        <taxon>Sapindaceae</taxon>
        <taxon>Hippocastanoideae</taxon>
        <taxon>Acereae</taxon>
        <taxon>Acer</taxon>
    </lineage>
</organism>
<evidence type="ECO:0000259" key="2">
    <source>
        <dbReference type="SMART" id="SM00931"/>
    </source>
</evidence>
<dbReference type="GO" id="GO:0000244">
    <property type="term" value="P:spliceosomal tri-snRNP complex assembly"/>
    <property type="evidence" value="ECO:0007669"/>
    <property type="project" value="InterPro"/>
</dbReference>
<dbReference type="InterPro" id="IPR002687">
    <property type="entry name" value="Nop_dom"/>
</dbReference>
<sequence>MMSPQQQPPPSGFSFDDLDDLIMEDDVDHDHEEAPNCDDELDSRESNDNDYQLIVDCNTLSVDFDNEIVAVHNFIRDKYRLKFPELESIVRHSIDYAGVVKKIGN</sequence>
<dbReference type="InterPro" id="IPR036070">
    <property type="entry name" value="Nop_dom_sf"/>
</dbReference>
<proteinExistence type="predicted"/>
<keyword evidence="4" id="KW-1185">Reference proteome</keyword>
<protein>
    <recommendedName>
        <fullName evidence="2">NOSIC domain-containing protein</fullName>
    </recommendedName>
</protein>
<dbReference type="PANTHER" id="PTHR13904">
    <property type="entry name" value="PRE-MRNA SPLICING FACTOR PRP31"/>
    <property type="match status" value="1"/>
</dbReference>
<dbReference type="InterPro" id="IPR012976">
    <property type="entry name" value="NOSIC"/>
</dbReference>
<dbReference type="Gene3D" id="1.10.287.4070">
    <property type="match status" value="1"/>
</dbReference>
<dbReference type="SUPFAM" id="SSF89124">
    <property type="entry name" value="Nop domain"/>
    <property type="match status" value="1"/>
</dbReference>
<dbReference type="Pfam" id="PF01798">
    <property type="entry name" value="Nop"/>
    <property type="match status" value="1"/>
</dbReference>
<evidence type="ECO:0000313" key="4">
    <source>
        <dbReference type="Proteomes" id="UP001064489"/>
    </source>
</evidence>
<dbReference type="AlphaFoldDB" id="A0AAD5JL90"/>
<dbReference type="EMBL" id="JAJSOW010000003">
    <property type="protein sequence ID" value="KAI9195271.1"/>
    <property type="molecule type" value="Genomic_DNA"/>
</dbReference>
<feature type="region of interest" description="Disordered" evidence="1">
    <location>
        <begin position="24"/>
        <end position="45"/>
    </location>
</feature>
<dbReference type="Proteomes" id="UP001064489">
    <property type="component" value="Chromosome 1"/>
</dbReference>
<dbReference type="SMART" id="SM00931">
    <property type="entry name" value="NOSIC"/>
    <property type="match status" value="1"/>
</dbReference>